<accession>A0A2Z3YNV4</accession>
<keyword evidence="6 9" id="KW-1133">Transmembrane helix</keyword>
<dbReference type="NCBIfam" id="TIGR00842">
    <property type="entry name" value="bcct"/>
    <property type="match status" value="1"/>
</dbReference>
<keyword evidence="3" id="KW-0813">Transport</keyword>
<dbReference type="GO" id="GO:0022857">
    <property type="term" value="F:transmembrane transporter activity"/>
    <property type="evidence" value="ECO:0007669"/>
    <property type="project" value="InterPro"/>
</dbReference>
<name>A0A2Z3YNV4_9CORY</name>
<dbReference type="OrthoDB" id="9775735at2"/>
<feature type="transmembrane region" description="Helical" evidence="9">
    <location>
        <begin position="341"/>
        <end position="360"/>
    </location>
</feature>
<reference evidence="11" key="1">
    <citation type="submission" date="2017-11" db="EMBL/GenBank/DDBJ databases">
        <title>Otitis media/interna in a cat caused by the recently described species Corynebacterium provencense.</title>
        <authorList>
            <person name="Kittl S."/>
            <person name="Brodard I."/>
            <person name="Rychener L."/>
            <person name="Jores J."/>
            <person name="Roosje P."/>
            <person name="Gobeli Brawand S."/>
        </authorList>
    </citation>
    <scope>NUCLEOTIDE SEQUENCE [LARGE SCALE GENOMIC DNA]</scope>
    <source>
        <strain evidence="11">17KM38</strain>
    </source>
</reference>
<keyword evidence="7 9" id="KW-0472">Membrane</keyword>
<feature type="transmembrane region" description="Helical" evidence="9">
    <location>
        <begin position="162"/>
        <end position="182"/>
    </location>
</feature>
<evidence type="ECO:0000256" key="2">
    <source>
        <dbReference type="ARBA" id="ARBA00005658"/>
    </source>
</evidence>
<dbReference type="InterPro" id="IPR000060">
    <property type="entry name" value="BCCT_transptr"/>
</dbReference>
<feature type="transmembrane region" description="Helical" evidence="9">
    <location>
        <begin position="247"/>
        <end position="267"/>
    </location>
</feature>
<evidence type="ECO:0000256" key="6">
    <source>
        <dbReference type="ARBA" id="ARBA00022989"/>
    </source>
</evidence>
<protein>
    <submittedName>
        <fullName evidence="10">High-affinity choline transport protein</fullName>
    </submittedName>
</protein>
<keyword evidence="11" id="KW-1185">Reference proteome</keyword>
<feature type="transmembrane region" description="Helical" evidence="9">
    <location>
        <begin position="501"/>
        <end position="522"/>
    </location>
</feature>
<keyword evidence="4" id="KW-1003">Cell membrane</keyword>
<dbReference type="Pfam" id="PF02028">
    <property type="entry name" value="BCCT"/>
    <property type="match status" value="1"/>
</dbReference>
<comment type="subcellular location">
    <subcellularLocation>
        <location evidence="1">Cell membrane</location>
        <topology evidence="1">Multi-pass membrane protein</topology>
    </subcellularLocation>
</comment>
<dbReference type="AlphaFoldDB" id="A0A2Z3YNV4"/>
<keyword evidence="5 9" id="KW-0812">Transmembrane</keyword>
<dbReference type="PANTHER" id="PTHR30047">
    <property type="entry name" value="HIGH-AFFINITY CHOLINE TRANSPORT PROTEIN-RELATED"/>
    <property type="match status" value="1"/>
</dbReference>
<dbReference type="STRING" id="1737425.GCA_900049755_02424"/>
<organism evidence="10 11">
    <name type="scientific">Corynebacterium provencense</name>
    <dbReference type="NCBI Taxonomy" id="1737425"/>
    <lineage>
        <taxon>Bacteria</taxon>
        <taxon>Bacillati</taxon>
        <taxon>Actinomycetota</taxon>
        <taxon>Actinomycetes</taxon>
        <taxon>Mycobacteriales</taxon>
        <taxon>Corynebacteriaceae</taxon>
        <taxon>Corynebacterium</taxon>
    </lineage>
</organism>
<evidence type="ECO:0000256" key="4">
    <source>
        <dbReference type="ARBA" id="ARBA00022475"/>
    </source>
</evidence>
<dbReference type="KEGG" id="cpre:Csp1_13230"/>
<dbReference type="PANTHER" id="PTHR30047:SF7">
    <property type="entry name" value="HIGH-AFFINITY CHOLINE TRANSPORT PROTEIN"/>
    <property type="match status" value="1"/>
</dbReference>
<dbReference type="InterPro" id="IPR018093">
    <property type="entry name" value="BCCT_CS"/>
</dbReference>
<proteinExistence type="inferred from homology"/>
<feature type="transmembrane region" description="Helical" evidence="9">
    <location>
        <begin position="109"/>
        <end position="130"/>
    </location>
</feature>
<dbReference type="EMBL" id="CP024988">
    <property type="protein sequence ID" value="AWT26116.1"/>
    <property type="molecule type" value="Genomic_DNA"/>
</dbReference>
<feature type="region of interest" description="Disordered" evidence="8">
    <location>
        <begin position="691"/>
        <end position="754"/>
    </location>
</feature>
<feature type="compositionally biased region" description="Polar residues" evidence="8">
    <location>
        <begin position="1"/>
        <end position="17"/>
    </location>
</feature>
<feature type="transmembrane region" description="Helical" evidence="9">
    <location>
        <begin position="31"/>
        <end position="50"/>
    </location>
</feature>
<dbReference type="GO" id="GO:0005886">
    <property type="term" value="C:plasma membrane"/>
    <property type="evidence" value="ECO:0007669"/>
    <property type="project" value="UniProtKB-SubCell"/>
</dbReference>
<sequence length="754" mass="81900">MSRSQNSAQQSAGTGETDTPPEKPAHSAVNWPVFGTASGLIVAFVLWAWLAPDAADAVINNVKNWISVNLGWFYVLTAGAVVVFVLIIAFRRTGNTKIGPDHSQPKFGLFTWGAMLFAAGIGVDLMFFGISGPATNYLTPPEGAEMSDEAARMAPLWTMFHYGIPGWAMYALMGLAFGLFAYRYHMPLSIRSALAPIFGRRIHGGTGHAVEIAASIGTAFGISVSLGIGVVFINYGLSELFGIPTSTGVQIGLICLSVFITILSTVSGVDKGIRRLSELNVWLAVVLMVWIVVMGRTSELLNALVQNIGDFVARFPSMLMNTFAYTDGSPDYPAQDWMSDWTLFFWAWWIAWAPFVGLFLARISRGRTVRQFVLGVLVIPFAFIAMWISVFGNAALGFFRDGDEEFLHTAVDTPESGFFLLLQQYPGATFSVSLAVITGLLFYVTSADSGSLVMANMTSKASVGDSDGPPWLRIVWAVITGALTLVMLLIGGVYTLQSATVLIGLPFAFIMYLLMISVWRVLAAEGHSLDSREVSRMRALIDRTGGTGPARLAWRRRLRRRMSFPSAAETEKYVETVAAPAIEEVAEELKGMGLDVSCHRGTHPDYPISYVDLVVNFPGQNEFKYEAYPVACQVPNFAVNLNVDHDVYFTLEIFSATGSRGHDILGYTKEQVITDVLDAYDAHLEFMSLSGDRGTPTGETQAPVPEFWADDNYDGSESSPVSTATGTAEETGTTGTTDTAGRTGTTDTEGDKKE</sequence>
<feature type="transmembrane region" description="Helical" evidence="9">
    <location>
        <begin position="474"/>
        <end position="495"/>
    </location>
</feature>
<evidence type="ECO:0000313" key="10">
    <source>
        <dbReference type="EMBL" id="AWT26116.1"/>
    </source>
</evidence>
<dbReference type="NCBIfam" id="NF007399">
    <property type="entry name" value="PRK09928.1"/>
    <property type="match status" value="1"/>
</dbReference>
<feature type="transmembrane region" description="Helical" evidence="9">
    <location>
        <begin position="279"/>
        <end position="297"/>
    </location>
</feature>
<evidence type="ECO:0000256" key="8">
    <source>
        <dbReference type="SAM" id="MobiDB-lite"/>
    </source>
</evidence>
<evidence type="ECO:0000256" key="1">
    <source>
        <dbReference type="ARBA" id="ARBA00004651"/>
    </source>
</evidence>
<feature type="region of interest" description="Disordered" evidence="8">
    <location>
        <begin position="1"/>
        <end position="25"/>
    </location>
</feature>
<feature type="transmembrane region" description="Helical" evidence="9">
    <location>
        <begin position="210"/>
        <end position="235"/>
    </location>
</feature>
<feature type="transmembrane region" description="Helical" evidence="9">
    <location>
        <begin position="372"/>
        <end position="399"/>
    </location>
</feature>
<evidence type="ECO:0000256" key="9">
    <source>
        <dbReference type="SAM" id="Phobius"/>
    </source>
</evidence>
<gene>
    <name evidence="10" type="primary">betT</name>
    <name evidence="10" type="ORF">Csp1_13230</name>
</gene>
<feature type="transmembrane region" description="Helical" evidence="9">
    <location>
        <begin position="70"/>
        <end position="89"/>
    </location>
</feature>
<dbReference type="Proteomes" id="UP000247696">
    <property type="component" value="Chromosome"/>
</dbReference>
<evidence type="ECO:0000256" key="7">
    <source>
        <dbReference type="ARBA" id="ARBA00023136"/>
    </source>
</evidence>
<evidence type="ECO:0000256" key="5">
    <source>
        <dbReference type="ARBA" id="ARBA00022692"/>
    </source>
</evidence>
<comment type="similarity">
    <text evidence="2">Belongs to the BCCT transporter (TC 2.A.15) family.</text>
</comment>
<evidence type="ECO:0000256" key="3">
    <source>
        <dbReference type="ARBA" id="ARBA00022448"/>
    </source>
</evidence>
<dbReference type="PROSITE" id="PS01303">
    <property type="entry name" value="BCCT"/>
    <property type="match status" value="1"/>
</dbReference>
<feature type="compositionally biased region" description="Low complexity" evidence="8">
    <location>
        <begin position="723"/>
        <end position="747"/>
    </location>
</feature>
<evidence type="ECO:0000313" key="11">
    <source>
        <dbReference type="Proteomes" id="UP000247696"/>
    </source>
</evidence>
<feature type="transmembrane region" description="Helical" evidence="9">
    <location>
        <begin position="428"/>
        <end position="453"/>
    </location>
</feature>